<name>A0ACC3SBC9_9PEZI</name>
<evidence type="ECO:0000313" key="1">
    <source>
        <dbReference type="EMBL" id="KAK8204308.1"/>
    </source>
</evidence>
<accession>A0ACC3SBC9</accession>
<keyword evidence="2" id="KW-1185">Reference proteome</keyword>
<protein>
    <submittedName>
        <fullName evidence="1">Uncharacterized protein</fullName>
    </submittedName>
</protein>
<proteinExistence type="predicted"/>
<sequence>MSERKRYKYRDPPLSQLFAQMSLAAASTGPSSESNPVQGKKSVAPATASIDQASKSTPRHEGMATVKPRMPPAAVGNPSSQSGLPLPGAATSSSPVVSAATAPTATGPPLDQAGLPLGAVTSTNPVVPAATTPTAAGPPSSPPKPKVHPPMLIPHLWGTKMPIPVKRMIYQYLVDDLPDTHYNASKTEGYGNPRLISLPHNQDVKLHDMEYIWSHTSPGVRDYLEVYLDQHTYHFVSLADFSRWCRFLRKVFPGKVALQFNNLYEYLVLVGAKLTPGVDLSRFFYNGKGLMKMHIKKLEIMIPLPHITNVLTEIGRNCELRHFLRFGCHYAAVGWFLKRLRKYTTEMGSVEVAGALTQMQMLQFDVDEDDRQTYLRAMHDMTETGPENDTKLDDEFFKSPGGVFHIRNDSIGHMPLLHIPKVSAPLPLRCKHKSCKIKKDTLALRSATRDDDVDLTDEQFRALCPSEAQMKEWCSGF</sequence>
<dbReference type="EMBL" id="JAMKPW020000028">
    <property type="protein sequence ID" value="KAK8204308.1"/>
    <property type="molecule type" value="Genomic_DNA"/>
</dbReference>
<evidence type="ECO:0000313" key="2">
    <source>
        <dbReference type="Proteomes" id="UP001320706"/>
    </source>
</evidence>
<reference evidence="1" key="1">
    <citation type="submission" date="2024-02" db="EMBL/GenBank/DDBJ databases">
        <title>Metagenome Assembled Genome of Zalaria obscura JY119.</title>
        <authorList>
            <person name="Vighnesh L."/>
            <person name="Jagadeeshwari U."/>
            <person name="Venkata Ramana C."/>
            <person name="Sasikala C."/>
        </authorList>
    </citation>
    <scope>NUCLEOTIDE SEQUENCE</scope>
    <source>
        <strain evidence="1">JY119</strain>
    </source>
</reference>
<comment type="caution">
    <text evidence="1">The sequence shown here is derived from an EMBL/GenBank/DDBJ whole genome shotgun (WGS) entry which is preliminary data.</text>
</comment>
<gene>
    <name evidence="1" type="ORF">M8818_005153</name>
</gene>
<organism evidence="1 2">
    <name type="scientific">Zalaria obscura</name>
    <dbReference type="NCBI Taxonomy" id="2024903"/>
    <lineage>
        <taxon>Eukaryota</taxon>
        <taxon>Fungi</taxon>
        <taxon>Dikarya</taxon>
        <taxon>Ascomycota</taxon>
        <taxon>Pezizomycotina</taxon>
        <taxon>Dothideomycetes</taxon>
        <taxon>Dothideomycetidae</taxon>
        <taxon>Dothideales</taxon>
        <taxon>Zalariaceae</taxon>
        <taxon>Zalaria</taxon>
    </lineage>
</organism>
<dbReference type="Proteomes" id="UP001320706">
    <property type="component" value="Unassembled WGS sequence"/>
</dbReference>